<dbReference type="InterPro" id="IPR002347">
    <property type="entry name" value="SDR_fam"/>
</dbReference>
<accession>A0A6G1JTK7</accession>
<keyword evidence="2" id="KW-0560">Oxidoreductase</keyword>
<evidence type="ECO:0000313" key="5">
    <source>
        <dbReference type="Proteomes" id="UP000799428"/>
    </source>
</evidence>
<keyword evidence="5" id="KW-1185">Reference proteome</keyword>
<evidence type="ECO:0000313" key="4">
    <source>
        <dbReference type="EMBL" id="KAF2703585.1"/>
    </source>
</evidence>
<gene>
    <name evidence="4" type="ORF">K504DRAFT_519808</name>
</gene>
<comment type="similarity">
    <text evidence="1 3">Belongs to the short-chain dehydrogenases/reductases (SDR) family.</text>
</comment>
<dbReference type="Pfam" id="PF00106">
    <property type="entry name" value="adh_short"/>
    <property type="match status" value="1"/>
</dbReference>
<dbReference type="Proteomes" id="UP000799428">
    <property type="component" value="Unassembled WGS sequence"/>
</dbReference>
<sequence>MSEILISDADLAGAKGKVAIVTGGSSGIGLATVELLLSLGASVVSGDIQAPATPSEVLFVKTNVKSWTDLTNLFKTAKDKHGRIDYVFANAGIRPLANYLALDVNDKGELQPPNPDTLDINLTSVVHTASLAVHYMKDQAEGGSIVAMGSTTALHAVRTVDYATAKSGVLAFSRGLARLTETSNVPVRVNALAPSWTATQVLPDLKSLLSAVSQECQPTSTVARAAIYLLVDKSRNGEVLFVGDNKFKEIEKAIYAPTYKSIMGEGLNEDEILGRVYARLGAA</sequence>
<dbReference type="SUPFAM" id="SSF51735">
    <property type="entry name" value="NAD(P)-binding Rossmann-fold domains"/>
    <property type="match status" value="1"/>
</dbReference>
<dbReference type="OrthoDB" id="37659at2759"/>
<evidence type="ECO:0000256" key="2">
    <source>
        <dbReference type="ARBA" id="ARBA00023002"/>
    </source>
</evidence>
<dbReference type="AlphaFoldDB" id="A0A6G1JTK7"/>
<dbReference type="EMBL" id="MU005786">
    <property type="protein sequence ID" value="KAF2703585.1"/>
    <property type="molecule type" value="Genomic_DNA"/>
</dbReference>
<dbReference type="Gene3D" id="3.40.50.720">
    <property type="entry name" value="NAD(P)-binding Rossmann-like Domain"/>
    <property type="match status" value="1"/>
</dbReference>
<protein>
    <submittedName>
        <fullName evidence="4">NAD(P)-binding protein</fullName>
    </submittedName>
</protein>
<evidence type="ECO:0000256" key="1">
    <source>
        <dbReference type="ARBA" id="ARBA00006484"/>
    </source>
</evidence>
<evidence type="ECO:0000256" key="3">
    <source>
        <dbReference type="RuleBase" id="RU000363"/>
    </source>
</evidence>
<organism evidence="4 5">
    <name type="scientific">Pleomassaria siparia CBS 279.74</name>
    <dbReference type="NCBI Taxonomy" id="1314801"/>
    <lineage>
        <taxon>Eukaryota</taxon>
        <taxon>Fungi</taxon>
        <taxon>Dikarya</taxon>
        <taxon>Ascomycota</taxon>
        <taxon>Pezizomycotina</taxon>
        <taxon>Dothideomycetes</taxon>
        <taxon>Pleosporomycetidae</taxon>
        <taxon>Pleosporales</taxon>
        <taxon>Pleomassariaceae</taxon>
        <taxon>Pleomassaria</taxon>
    </lineage>
</organism>
<dbReference type="PANTHER" id="PTHR43180">
    <property type="entry name" value="3-OXOACYL-(ACYL-CARRIER-PROTEIN) REDUCTASE (AFU_ORTHOLOGUE AFUA_6G11210)"/>
    <property type="match status" value="1"/>
</dbReference>
<proteinExistence type="inferred from homology"/>
<dbReference type="GO" id="GO:0016491">
    <property type="term" value="F:oxidoreductase activity"/>
    <property type="evidence" value="ECO:0007669"/>
    <property type="project" value="UniProtKB-KW"/>
</dbReference>
<dbReference type="PRINTS" id="PR00080">
    <property type="entry name" value="SDRFAMILY"/>
</dbReference>
<dbReference type="InterPro" id="IPR036291">
    <property type="entry name" value="NAD(P)-bd_dom_sf"/>
</dbReference>
<reference evidence="4" key="1">
    <citation type="journal article" date="2020" name="Stud. Mycol.">
        <title>101 Dothideomycetes genomes: a test case for predicting lifestyles and emergence of pathogens.</title>
        <authorList>
            <person name="Haridas S."/>
            <person name="Albert R."/>
            <person name="Binder M."/>
            <person name="Bloem J."/>
            <person name="Labutti K."/>
            <person name="Salamov A."/>
            <person name="Andreopoulos B."/>
            <person name="Baker S."/>
            <person name="Barry K."/>
            <person name="Bills G."/>
            <person name="Bluhm B."/>
            <person name="Cannon C."/>
            <person name="Castanera R."/>
            <person name="Culley D."/>
            <person name="Daum C."/>
            <person name="Ezra D."/>
            <person name="Gonzalez J."/>
            <person name="Henrissat B."/>
            <person name="Kuo A."/>
            <person name="Liang C."/>
            <person name="Lipzen A."/>
            <person name="Lutzoni F."/>
            <person name="Magnuson J."/>
            <person name="Mondo S."/>
            <person name="Nolan M."/>
            <person name="Ohm R."/>
            <person name="Pangilinan J."/>
            <person name="Park H.-J."/>
            <person name="Ramirez L."/>
            <person name="Alfaro M."/>
            <person name="Sun H."/>
            <person name="Tritt A."/>
            <person name="Yoshinaga Y."/>
            <person name="Zwiers L.-H."/>
            <person name="Turgeon B."/>
            <person name="Goodwin S."/>
            <person name="Spatafora J."/>
            <person name="Crous P."/>
            <person name="Grigoriev I."/>
        </authorList>
    </citation>
    <scope>NUCLEOTIDE SEQUENCE</scope>
    <source>
        <strain evidence="4">CBS 279.74</strain>
    </source>
</reference>
<dbReference type="PRINTS" id="PR00081">
    <property type="entry name" value="GDHRDH"/>
</dbReference>
<dbReference type="PANTHER" id="PTHR43180:SF10">
    <property type="entry name" value="NAD(P)-BINDING PROTEIN"/>
    <property type="match status" value="1"/>
</dbReference>
<name>A0A6G1JTK7_9PLEO</name>